<proteinExistence type="predicted"/>
<gene>
    <name evidence="3" type="ORF">Tco_0910046</name>
</gene>
<sequence length="566" mass="63868">MQRFMRSQSPEESSSTVSHWNKKDDSNVTPDSSNICTNDNQVDQNVVECVDERAALANLIANLTLDTEENKTILKQLKKANASLTQELEKCKTNLDETNSALGEAIRLLALKDIEIKEGLKTKAYEISVLNQKHDELVKKSLLTRSQLEGYLKENTKVISDLKVKEEKDIDKMIENGQTNLPQNIKQAEIHSNVLKPGMYRISTTTTQNREPQLPHASRNTNPHVSKSSGVNHTQVRADPQLKYMNDVNARTRKPNVVPIRVVNEEYKSGMKWRIAKNCPSEIHGHKSTLDQRIWMPKTGKPICPNVPSSFNSLAELYTSSYIIVELWNYKAHDGLTLSYINVQGSTFVLCEISKAKRSSFKSKVFQVPKEGWKMLTMDLVGPMRIESIHIKFDEIKEMMSDHTSSDLAPQRQEMSVENVSSGLVPQGQKASDYDNSDPVPPRQNVVPTAEKTDSSQQSLVITCKLDVKKNRLHCNALSASLCSSNWTRTPLQDLWLQLQQNTVVLGSLSPVQSNLMQPRQIHGQSTSIRGLTSIKEQDRFKYLVRRIGMRCLTLAELEVLTNETA</sequence>
<reference evidence="3" key="2">
    <citation type="submission" date="2022-01" db="EMBL/GenBank/DDBJ databases">
        <authorList>
            <person name="Yamashiro T."/>
            <person name="Shiraishi A."/>
            <person name="Satake H."/>
            <person name="Nakayama K."/>
        </authorList>
    </citation>
    <scope>NUCLEOTIDE SEQUENCE</scope>
</reference>
<dbReference type="Proteomes" id="UP001151760">
    <property type="component" value="Unassembled WGS sequence"/>
</dbReference>
<feature type="coiled-coil region" evidence="1">
    <location>
        <begin position="74"/>
        <end position="101"/>
    </location>
</feature>
<evidence type="ECO:0000313" key="4">
    <source>
        <dbReference type="Proteomes" id="UP001151760"/>
    </source>
</evidence>
<keyword evidence="1" id="KW-0175">Coiled coil</keyword>
<feature type="compositionally biased region" description="Polar residues" evidence="2">
    <location>
        <begin position="218"/>
        <end position="231"/>
    </location>
</feature>
<evidence type="ECO:0000313" key="3">
    <source>
        <dbReference type="EMBL" id="GJT29771.1"/>
    </source>
</evidence>
<feature type="region of interest" description="Disordered" evidence="2">
    <location>
        <begin position="206"/>
        <end position="231"/>
    </location>
</feature>
<name>A0ABQ5CRT1_9ASTR</name>
<dbReference type="EMBL" id="BQNB010014570">
    <property type="protein sequence ID" value="GJT29771.1"/>
    <property type="molecule type" value="Genomic_DNA"/>
</dbReference>
<keyword evidence="4" id="KW-1185">Reference proteome</keyword>
<protein>
    <submittedName>
        <fullName evidence="3">Uncharacterized protein</fullName>
    </submittedName>
</protein>
<feature type="compositionally biased region" description="Low complexity" evidence="2">
    <location>
        <begin position="7"/>
        <end position="18"/>
    </location>
</feature>
<reference evidence="3" key="1">
    <citation type="journal article" date="2022" name="Int. J. Mol. Sci.">
        <title>Draft Genome of Tanacetum Coccineum: Genomic Comparison of Closely Related Tanacetum-Family Plants.</title>
        <authorList>
            <person name="Yamashiro T."/>
            <person name="Shiraishi A."/>
            <person name="Nakayama K."/>
            <person name="Satake H."/>
        </authorList>
    </citation>
    <scope>NUCLEOTIDE SEQUENCE</scope>
</reference>
<feature type="compositionally biased region" description="Polar residues" evidence="2">
    <location>
        <begin position="27"/>
        <end position="39"/>
    </location>
</feature>
<evidence type="ECO:0000256" key="2">
    <source>
        <dbReference type="SAM" id="MobiDB-lite"/>
    </source>
</evidence>
<feature type="region of interest" description="Disordered" evidence="2">
    <location>
        <begin position="1"/>
        <end position="39"/>
    </location>
</feature>
<comment type="caution">
    <text evidence="3">The sequence shown here is derived from an EMBL/GenBank/DDBJ whole genome shotgun (WGS) entry which is preliminary data.</text>
</comment>
<evidence type="ECO:0000256" key="1">
    <source>
        <dbReference type="SAM" id="Coils"/>
    </source>
</evidence>
<feature type="compositionally biased region" description="Polar residues" evidence="2">
    <location>
        <begin position="406"/>
        <end position="424"/>
    </location>
</feature>
<feature type="region of interest" description="Disordered" evidence="2">
    <location>
        <begin position="402"/>
        <end position="452"/>
    </location>
</feature>
<organism evidence="3 4">
    <name type="scientific">Tanacetum coccineum</name>
    <dbReference type="NCBI Taxonomy" id="301880"/>
    <lineage>
        <taxon>Eukaryota</taxon>
        <taxon>Viridiplantae</taxon>
        <taxon>Streptophyta</taxon>
        <taxon>Embryophyta</taxon>
        <taxon>Tracheophyta</taxon>
        <taxon>Spermatophyta</taxon>
        <taxon>Magnoliopsida</taxon>
        <taxon>eudicotyledons</taxon>
        <taxon>Gunneridae</taxon>
        <taxon>Pentapetalae</taxon>
        <taxon>asterids</taxon>
        <taxon>campanulids</taxon>
        <taxon>Asterales</taxon>
        <taxon>Asteraceae</taxon>
        <taxon>Asteroideae</taxon>
        <taxon>Anthemideae</taxon>
        <taxon>Anthemidinae</taxon>
        <taxon>Tanacetum</taxon>
    </lineage>
</organism>
<accession>A0ABQ5CRT1</accession>